<dbReference type="InterPro" id="IPR019618">
    <property type="entry name" value="Spore_germination_GerPA"/>
</dbReference>
<evidence type="ECO:0000313" key="4">
    <source>
        <dbReference type="Proteomes" id="UP001213979"/>
    </source>
</evidence>
<reference evidence="2 4" key="1">
    <citation type="submission" date="2023-01" db="EMBL/GenBank/DDBJ databases">
        <title>Genome-based reclassification of Anoxybacillus geothermalis as a later heterotypic synonym of Anoxybacillus rupiensis.</title>
        <authorList>
            <person name="Inan Bektas K."/>
            <person name="Canakci S."/>
            <person name="Belduz A.A."/>
            <person name="Guler H.H."/>
        </authorList>
    </citation>
    <scope>NUCLEOTIDE SEQUENCE [LARGE SCALE GENOMIC DNA]</scope>
    <source>
        <strain evidence="2 4">DSM 17127</strain>
    </source>
</reference>
<comment type="similarity">
    <text evidence="1">Belongs to the GerPA/GerPF family.</text>
</comment>
<evidence type="ECO:0000313" key="5">
    <source>
        <dbReference type="Proteomes" id="UP001339962"/>
    </source>
</evidence>
<dbReference type="Pfam" id="PF10676">
    <property type="entry name" value="gerPA"/>
    <property type="match status" value="1"/>
</dbReference>
<dbReference type="EMBL" id="JAQOTG010000031">
    <property type="protein sequence ID" value="MDE8565657.1"/>
    <property type="molecule type" value="Genomic_DNA"/>
</dbReference>
<accession>A0ABD5IU17</accession>
<evidence type="ECO:0000313" key="2">
    <source>
        <dbReference type="EMBL" id="MDE8565657.1"/>
    </source>
</evidence>
<sequence length="73" mass="7483">MPAVVGPIKITNVSSGAVFQVGDTMYIAPKTSTKTQGGSGGFNTGDFILTNNGISFTNSLDPDVFDNNVAGNN</sequence>
<dbReference type="Proteomes" id="UP001213979">
    <property type="component" value="Unassembled WGS sequence"/>
</dbReference>
<evidence type="ECO:0000256" key="1">
    <source>
        <dbReference type="ARBA" id="ARBA00008103"/>
    </source>
</evidence>
<dbReference type="PANTHER" id="PTHR37808:SF1">
    <property type="entry name" value="SPORE GERMINATION PROTEIN-LIKE PROTEIN YDZR"/>
    <property type="match status" value="1"/>
</dbReference>
<protein>
    <submittedName>
        <fullName evidence="3">Spore germination protein</fullName>
    </submittedName>
</protein>
<gene>
    <name evidence="3" type="ORF">P9850_08065</name>
    <name evidence="2" type="ORF">PNH38_17605</name>
</gene>
<organism evidence="3 5">
    <name type="scientific">Anoxybacteroides rupiense</name>
    <dbReference type="NCBI Taxonomy" id="311460"/>
    <lineage>
        <taxon>Bacteria</taxon>
        <taxon>Bacillati</taxon>
        <taxon>Bacillota</taxon>
        <taxon>Bacilli</taxon>
        <taxon>Bacillales</taxon>
        <taxon>Anoxybacillaceae</taxon>
        <taxon>Anoxybacteroides</taxon>
    </lineage>
</organism>
<dbReference type="AlphaFoldDB" id="A0ABD5IU17"/>
<name>A0ABD5IU17_9BACL</name>
<dbReference type="PANTHER" id="PTHR37808">
    <property type="entry name" value="SPORE GERMINATION PROTEIN-LIKE PROTEIN YDZR-RELATED"/>
    <property type="match status" value="1"/>
</dbReference>
<evidence type="ECO:0000313" key="3">
    <source>
        <dbReference type="EMBL" id="MED5051810.1"/>
    </source>
</evidence>
<dbReference type="Proteomes" id="UP001339962">
    <property type="component" value="Unassembled WGS sequence"/>
</dbReference>
<comment type="caution">
    <text evidence="3">The sequence shown here is derived from an EMBL/GenBank/DDBJ whole genome shotgun (WGS) entry which is preliminary data.</text>
</comment>
<keyword evidence="4" id="KW-1185">Reference proteome</keyword>
<proteinExistence type="inferred from homology"/>
<dbReference type="RefSeq" id="WP_066148161.1">
    <property type="nucleotide sequence ID" value="NZ_JACIDF010000004.1"/>
</dbReference>
<reference evidence="3 5" key="2">
    <citation type="submission" date="2023-03" db="EMBL/GenBank/DDBJ databases">
        <title>Bacillus Genome Sequencing.</title>
        <authorList>
            <person name="Dunlap C."/>
        </authorList>
    </citation>
    <scope>NUCLEOTIDE SEQUENCE [LARGE SCALE GENOMIC DNA]</scope>
    <source>
        <strain evidence="3 5">NRS-38</strain>
    </source>
</reference>
<dbReference type="EMBL" id="JARTLI010000012">
    <property type="protein sequence ID" value="MED5051810.1"/>
    <property type="molecule type" value="Genomic_DNA"/>
</dbReference>